<comment type="caution">
    <text evidence="3">The sequence shown here is derived from an EMBL/GenBank/DDBJ whole genome shotgun (WGS) entry which is preliminary data.</text>
</comment>
<dbReference type="KEGG" id="cput:CONPUDRAFT_107839"/>
<dbReference type="OrthoDB" id="3251728at2759"/>
<evidence type="ECO:0000256" key="1">
    <source>
        <dbReference type="SAM" id="MobiDB-lite"/>
    </source>
</evidence>
<sequence length="342" mass="38021">MSGPYVYTPPAFQPTPYTGTYGGYDQQQHSPFIPPANLFSQSPYPPSSPYQRPKSPYARPPSPYTRPSGSPYTGAAPWQDGYGQQPNYYNQPPAQPRSRPPSWHGMGHPPSPNTLGIPLPSPTHGRRRSFGNSPVRSPWDTYDMPWNYNTAALSVQLHPLLNGESFPRDFVLDLAQPRFAPVRVFGPGQTQVLPYESLQVPGTHPSVTRMRITHDRIPMWPIDLEFQADYTSGGGYGGGGGGALFGGGQDDPPPITVYDVLFAAHQSLHTPIRQVDWAQLNLTEETDIARAYTRRCKLVPSEAAFQSSQGVKRVDYLLDRTHFRGLIKAPDVDGFYHFRLLT</sequence>
<organism evidence="3 4">
    <name type="scientific">Coniophora puteana (strain RWD-64-598)</name>
    <name type="common">Brown rot fungus</name>
    <dbReference type="NCBI Taxonomy" id="741705"/>
    <lineage>
        <taxon>Eukaryota</taxon>
        <taxon>Fungi</taxon>
        <taxon>Dikarya</taxon>
        <taxon>Basidiomycota</taxon>
        <taxon>Agaricomycotina</taxon>
        <taxon>Agaricomycetes</taxon>
        <taxon>Agaricomycetidae</taxon>
        <taxon>Boletales</taxon>
        <taxon>Coniophorineae</taxon>
        <taxon>Coniophoraceae</taxon>
        <taxon>Coniophora</taxon>
    </lineage>
</organism>
<dbReference type="OMA" id="TRRCRTF"/>
<proteinExistence type="predicted"/>
<gene>
    <name evidence="3" type="ORF">CONPUDRAFT_107839</name>
</gene>
<protein>
    <recommendedName>
        <fullName evidence="2">DUF6699 domain-containing protein</fullName>
    </recommendedName>
</protein>
<feature type="region of interest" description="Disordered" evidence="1">
    <location>
        <begin position="1"/>
        <end position="133"/>
    </location>
</feature>
<dbReference type="Pfam" id="PF20415">
    <property type="entry name" value="DUF6699"/>
    <property type="match status" value="1"/>
</dbReference>
<dbReference type="Proteomes" id="UP000053558">
    <property type="component" value="Unassembled WGS sequence"/>
</dbReference>
<dbReference type="AlphaFoldDB" id="A0A5M3MH58"/>
<accession>A0A5M3MH58</accession>
<dbReference type="InterPro" id="IPR046522">
    <property type="entry name" value="DUF6699"/>
</dbReference>
<dbReference type="EMBL" id="JH711582">
    <property type="protein sequence ID" value="EIW78114.1"/>
    <property type="molecule type" value="Genomic_DNA"/>
</dbReference>
<evidence type="ECO:0000313" key="4">
    <source>
        <dbReference type="Proteomes" id="UP000053558"/>
    </source>
</evidence>
<name>A0A5M3MH58_CONPW</name>
<reference evidence="4" key="1">
    <citation type="journal article" date="2012" name="Science">
        <title>The Paleozoic origin of enzymatic lignin decomposition reconstructed from 31 fungal genomes.</title>
        <authorList>
            <person name="Floudas D."/>
            <person name="Binder M."/>
            <person name="Riley R."/>
            <person name="Barry K."/>
            <person name="Blanchette R.A."/>
            <person name="Henrissat B."/>
            <person name="Martinez A.T."/>
            <person name="Otillar R."/>
            <person name="Spatafora J.W."/>
            <person name="Yadav J.S."/>
            <person name="Aerts A."/>
            <person name="Benoit I."/>
            <person name="Boyd A."/>
            <person name="Carlson A."/>
            <person name="Copeland A."/>
            <person name="Coutinho P.M."/>
            <person name="de Vries R.P."/>
            <person name="Ferreira P."/>
            <person name="Findley K."/>
            <person name="Foster B."/>
            <person name="Gaskell J."/>
            <person name="Glotzer D."/>
            <person name="Gorecki P."/>
            <person name="Heitman J."/>
            <person name="Hesse C."/>
            <person name="Hori C."/>
            <person name="Igarashi K."/>
            <person name="Jurgens J.A."/>
            <person name="Kallen N."/>
            <person name="Kersten P."/>
            <person name="Kohler A."/>
            <person name="Kuees U."/>
            <person name="Kumar T.K.A."/>
            <person name="Kuo A."/>
            <person name="LaButti K."/>
            <person name="Larrondo L.F."/>
            <person name="Lindquist E."/>
            <person name="Ling A."/>
            <person name="Lombard V."/>
            <person name="Lucas S."/>
            <person name="Lundell T."/>
            <person name="Martin R."/>
            <person name="McLaughlin D.J."/>
            <person name="Morgenstern I."/>
            <person name="Morin E."/>
            <person name="Murat C."/>
            <person name="Nagy L.G."/>
            <person name="Nolan M."/>
            <person name="Ohm R.A."/>
            <person name="Patyshakuliyeva A."/>
            <person name="Rokas A."/>
            <person name="Ruiz-Duenas F.J."/>
            <person name="Sabat G."/>
            <person name="Salamov A."/>
            <person name="Samejima M."/>
            <person name="Schmutz J."/>
            <person name="Slot J.C."/>
            <person name="St John F."/>
            <person name="Stenlid J."/>
            <person name="Sun H."/>
            <person name="Sun S."/>
            <person name="Syed K."/>
            <person name="Tsang A."/>
            <person name="Wiebenga A."/>
            <person name="Young D."/>
            <person name="Pisabarro A."/>
            <person name="Eastwood D.C."/>
            <person name="Martin F."/>
            <person name="Cullen D."/>
            <person name="Grigoriev I.V."/>
            <person name="Hibbett D.S."/>
        </authorList>
    </citation>
    <scope>NUCLEOTIDE SEQUENCE [LARGE SCALE GENOMIC DNA]</scope>
    <source>
        <strain evidence="4">RWD-64-598 SS2</strain>
    </source>
</reference>
<dbReference type="RefSeq" id="XP_007771201.1">
    <property type="nucleotide sequence ID" value="XM_007773011.1"/>
</dbReference>
<dbReference type="GeneID" id="19198666"/>
<feature type="domain" description="DUF6699" evidence="2">
    <location>
        <begin position="192"/>
        <end position="329"/>
    </location>
</feature>
<evidence type="ECO:0000259" key="2">
    <source>
        <dbReference type="Pfam" id="PF20415"/>
    </source>
</evidence>
<feature type="compositionally biased region" description="Low complexity" evidence="1">
    <location>
        <begin position="81"/>
        <end position="92"/>
    </location>
</feature>
<evidence type="ECO:0000313" key="3">
    <source>
        <dbReference type="EMBL" id="EIW78114.1"/>
    </source>
</evidence>
<keyword evidence="4" id="KW-1185">Reference proteome</keyword>